<dbReference type="PANTHER" id="PTHR31637:SF0">
    <property type="entry name" value="2,3-BISPHOSPHOGLYCERATE-INDEPENDENT PHOSPHOGLYCERATE MUTASE"/>
    <property type="match status" value="1"/>
</dbReference>
<dbReference type="InterPro" id="IPR005995">
    <property type="entry name" value="Pgm_bpd_ind"/>
</dbReference>
<dbReference type="FunFam" id="3.40.1450.10:FF:000002">
    <property type="entry name" value="2,3-bisphosphoglycerate-independent phosphoglycerate mutase"/>
    <property type="match status" value="1"/>
</dbReference>
<dbReference type="GO" id="GO:0006096">
    <property type="term" value="P:glycolytic process"/>
    <property type="evidence" value="ECO:0007669"/>
    <property type="project" value="UniProtKB-UniPathway"/>
</dbReference>
<dbReference type="GO" id="GO:0030145">
    <property type="term" value="F:manganese ion binding"/>
    <property type="evidence" value="ECO:0007669"/>
    <property type="project" value="InterPro"/>
</dbReference>
<evidence type="ECO:0000256" key="1">
    <source>
        <dbReference type="ARBA" id="ARBA00001936"/>
    </source>
</evidence>
<gene>
    <name evidence="10" type="ORF">S01H1_71400</name>
</gene>
<protein>
    <recommendedName>
        <fullName evidence="4">phosphoglycerate mutase (2,3-diphosphoglycerate-independent)</fullName>
        <ecNumber evidence="4">5.4.2.12</ecNumber>
    </recommendedName>
</protein>
<dbReference type="PANTHER" id="PTHR31637">
    <property type="entry name" value="2,3-BISPHOSPHOGLYCERATE-INDEPENDENT PHOSPHOGLYCERATE MUTASE"/>
    <property type="match status" value="1"/>
</dbReference>
<dbReference type="UniPathway" id="UPA00109">
    <property type="reaction ID" value="UER00186"/>
</dbReference>
<dbReference type="GO" id="GO:0005829">
    <property type="term" value="C:cytosol"/>
    <property type="evidence" value="ECO:0007669"/>
    <property type="project" value="TreeGrafter"/>
</dbReference>
<comment type="similarity">
    <text evidence="3">Belongs to the BPG-independent phosphoglycerate mutase family.</text>
</comment>
<dbReference type="GO" id="GO:0004619">
    <property type="term" value="F:phosphoglycerate mutase activity"/>
    <property type="evidence" value="ECO:0007669"/>
    <property type="project" value="UniProtKB-EC"/>
</dbReference>
<keyword evidence="8" id="KW-0413">Isomerase</keyword>
<dbReference type="InterPro" id="IPR036646">
    <property type="entry name" value="PGAM_B_sf"/>
</dbReference>
<feature type="domain" description="BPG-independent PGAM N-terminal" evidence="9">
    <location>
        <begin position="2"/>
        <end position="191"/>
    </location>
</feature>
<reference evidence="10" key="1">
    <citation type="journal article" date="2014" name="Front. Microbiol.">
        <title>High frequency of phylogenetically diverse reductive dehalogenase-homologous genes in deep subseafloor sedimentary metagenomes.</title>
        <authorList>
            <person name="Kawai M."/>
            <person name="Futagami T."/>
            <person name="Toyoda A."/>
            <person name="Takaki Y."/>
            <person name="Nishi S."/>
            <person name="Hori S."/>
            <person name="Arai W."/>
            <person name="Tsubouchi T."/>
            <person name="Morono Y."/>
            <person name="Uchiyama I."/>
            <person name="Ito T."/>
            <person name="Fujiyama A."/>
            <person name="Inagaki F."/>
            <person name="Takami H."/>
        </authorList>
    </citation>
    <scope>NUCLEOTIDE SEQUENCE</scope>
    <source>
        <strain evidence="10">Expedition CK06-06</strain>
    </source>
</reference>
<keyword evidence="6" id="KW-0324">Glycolysis</keyword>
<comment type="cofactor">
    <cofactor evidence="1">
        <name>Mn(2+)</name>
        <dbReference type="ChEBI" id="CHEBI:29035"/>
    </cofactor>
</comment>
<organism evidence="10">
    <name type="scientific">marine sediment metagenome</name>
    <dbReference type="NCBI Taxonomy" id="412755"/>
    <lineage>
        <taxon>unclassified sequences</taxon>
        <taxon>metagenomes</taxon>
        <taxon>ecological metagenomes</taxon>
    </lineage>
</organism>
<keyword evidence="7" id="KW-0464">Manganese</keyword>
<dbReference type="GO" id="GO:0006007">
    <property type="term" value="P:glucose catabolic process"/>
    <property type="evidence" value="ECO:0007669"/>
    <property type="project" value="InterPro"/>
</dbReference>
<feature type="non-terminal residue" evidence="10">
    <location>
        <position position="1"/>
    </location>
</feature>
<evidence type="ECO:0000256" key="3">
    <source>
        <dbReference type="ARBA" id="ARBA00008819"/>
    </source>
</evidence>
<dbReference type="Gene3D" id="3.40.720.10">
    <property type="entry name" value="Alkaline Phosphatase, subunit A"/>
    <property type="match status" value="1"/>
</dbReference>
<evidence type="ECO:0000256" key="2">
    <source>
        <dbReference type="ARBA" id="ARBA00004798"/>
    </source>
</evidence>
<accession>X0WVK4</accession>
<keyword evidence="5" id="KW-0479">Metal-binding</keyword>
<evidence type="ECO:0000256" key="5">
    <source>
        <dbReference type="ARBA" id="ARBA00022723"/>
    </source>
</evidence>
<comment type="caution">
    <text evidence="10">The sequence shown here is derived from an EMBL/GenBank/DDBJ whole genome shotgun (WGS) entry which is preliminary data.</text>
</comment>
<evidence type="ECO:0000256" key="4">
    <source>
        <dbReference type="ARBA" id="ARBA00012026"/>
    </source>
</evidence>
<dbReference type="AlphaFoldDB" id="X0WVK4"/>
<dbReference type="EMBL" id="BARS01047541">
    <property type="protein sequence ID" value="GAG28453.1"/>
    <property type="molecule type" value="Genomic_DNA"/>
</dbReference>
<proteinExistence type="inferred from homology"/>
<comment type="pathway">
    <text evidence="2">Carbohydrate degradation; glycolysis; pyruvate from D-glyceraldehyde 3-phosphate: step 3/5.</text>
</comment>
<dbReference type="EC" id="5.4.2.12" evidence="4"/>
<sequence>PFAVLELAKRMDLPADRIVLHFLGDGRDSPPDSGLGYCKQIEAKMAEIGVGRIATVMGRFYAMDRDNRWDRVERAYRAMVFGEGHRARSAGQAIENYYKNPTNNSQVGDEFIEPTLIVDDTDTPVGEVADGDSIIFFNFRGDRPREIARAFTFDRFPFRVADRDGVEKEMGFDRGRRIDDLCYVTLTAYEEGLPVQVAFPKPPKMKNIAGEYFSALGLRMFRCAETEKYAHVTFFFNDYREEPFA</sequence>
<dbReference type="Gene3D" id="3.40.1450.10">
    <property type="entry name" value="BPG-independent phosphoglycerate mutase, domain B"/>
    <property type="match status" value="1"/>
</dbReference>
<dbReference type="Pfam" id="PF06415">
    <property type="entry name" value="iPGM_N"/>
    <property type="match status" value="1"/>
</dbReference>
<dbReference type="InterPro" id="IPR017850">
    <property type="entry name" value="Alkaline_phosphatase_core_sf"/>
</dbReference>
<feature type="non-terminal residue" evidence="10">
    <location>
        <position position="245"/>
    </location>
</feature>
<evidence type="ECO:0000313" key="10">
    <source>
        <dbReference type="EMBL" id="GAG28453.1"/>
    </source>
</evidence>
<name>X0WVK4_9ZZZZ</name>
<evidence type="ECO:0000256" key="6">
    <source>
        <dbReference type="ARBA" id="ARBA00023152"/>
    </source>
</evidence>
<dbReference type="InterPro" id="IPR011258">
    <property type="entry name" value="BPG-indep_PGM_N"/>
</dbReference>
<dbReference type="SUPFAM" id="SSF64158">
    <property type="entry name" value="2,3-Bisphosphoglycerate-independent phosphoglycerate mutase, substrate-binding domain"/>
    <property type="match status" value="1"/>
</dbReference>
<evidence type="ECO:0000259" key="9">
    <source>
        <dbReference type="Pfam" id="PF06415"/>
    </source>
</evidence>
<evidence type="ECO:0000256" key="8">
    <source>
        <dbReference type="ARBA" id="ARBA00023235"/>
    </source>
</evidence>
<evidence type="ECO:0000256" key="7">
    <source>
        <dbReference type="ARBA" id="ARBA00023211"/>
    </source>
</evidence>